<name>A0A2K2HBF9_9BACT</name>
<accession>A0A2K2HBF9</accession>
<reference evidence="5 6" key="1">
    <citation type="journal article" date="2018" name="Genome Announc.">
        <title>Genome Sequence of Geothermobacter sp. HR-1 Iron Reducer from the Loihi Seamount.</title>
        <authorList>
            <person name="Smith H."/>
            <person name="Abuyen K."/>
            <person name="Tremblay J."/>
            <person name="Savalia P."/>
            <person name="Perez-Rodriguez I."/>
            <person name="Emerson D."/>
            <person name="Tully B."/>
            <person name="Amend J."/>
        </authorList>
    </citation>
    <scope>NUCLEOTIDE SEQUENCE [LARGE SCALE GENOMIC DNA]</scope>
    <source>
        <strain evidence="5 6">HR-1</strain>
    </source>
</reference>
<dbReference type="Gene3D" id="3.40.50.150">
    <property type="entry name" value="Vaccinia Virus protein VP39"/>
    <property type="match status" value="1"/>
</dbReference>
<dbReference type="AlphaFoldDB" id="A0A2K2HBF9"/>
<comment type="caution">
    <text evidence="5">The sequence shown here is derived from an EMBL/GenBank/DDBJ whole genome shotgun (WGS) entry which is preliminary data.</text>
</comment>
<dbReference type="InterPro" id="IPR053943">
    <property type="entry name" value="RlmKL-like_Mtase_CS"/>
</dbReference>
<dbReference type="Proteomes" id="UP000236340">
    <property type="component" value="Unassembled WGS sequence"/>
</dbReference>
<protein>
    <submittedName>
        <fullName evidence="5">Uncharacterized protein</fullName>
    </submittedName>
</protein>
<dbReference type="PANTHER" id="PTHR47313:SF1">
    <property type="entry name" value="RIBOSOMAL RNA LARGE SUBUNIT METHYLTRANSFERASE K_L"/>
    <property type="match status" value="1"/>
</dbReference>
<evidence type="ECO:0000313" key="6">
    <source>
        <dbReference type="Proteomes" id="UP000236340"/>
    </source>
</evidence>
<sequence length="525" mass="57482">MVVVAEFNRAGRGHRNFDLVLDPAGVEGAGKNEQGGNQQGDEALHESLLVSMCGGRAGPVMKIVAVHLENRINFAKSVPCQGRVAIVTGSGFAEGPEAGAGDDPGAFREMIQNPSGRSAATADCRSRAVIWLGVWSLRVTVLHSRDLSLPVENGKDAVMKNRQVDLFAVVPPGFEQVCAAELLALGMADIVPEAGGVSFTGKLRELYLANLWLRSAGRVLVRFAEVQARDFPSLFRKAVRLPWGEFIRPGQRLRFRVSSRGSRLQHGGRIAETLEMAARQALGVRQEEDGGEEQLVLVRLEKDCCFISIDSSGALLHRRGYRVEPGAAPLRENLAAAILATLAWRSSEPMVDPFCGSGTFAIEAALLAANIPPGRQRDFAFMHWPGFRHGLWKLLLVEADRGLHRDGHGPILAADRDAGMLAMARANADLAGVADLIEWRCAEVMDLRLPSRPGVLVANPPYGSRLEQPESVARLYRQLDALCLTEWRDWRKGIIVPDPALLQQWSGRKKLRFRNGGLPVRLWFD</sequence>
<dbReference type="Gene3D" id="3.30.2130.30">
    <property type="match status" value="1"/>
</dbReference>
<feature type="domain" description="Ribosomal RNA large subunit methyltransferase K/L-like methyltransferase" evidence="3">
    <location>
        <begin position="319"/>
        <end position="480"/>
    </location>
</feature>
<dbReference type="PROSITE" id="PS00092">
    <property type="entry name" value="N6_MTASE"/>
    <property type="match status" value="1"/>
</dbReference>
<dbReference type="InterPro" id="IPR054170">
    <property type="entry name" value="RlmL_1st"/>
</dbReference>
<dbReference type="Pfam" id="PF01170">
    <property type="entry name" value="UPF0020"/>
    <property type="match status" value="1"/>
</dbReference>
<dbReference type="SUPFAM" id="SSF53335">
    <property type="entry name" value="S-adenosyl-L-methionine-dependent methyltransferases"/>
    <property type="match status" value="1"/>
</dbReference>
<dbReference type="InterPro" id="IPR029063">
    <property type="entry name" value="SAM-dependent_MTases_sf"/>
</dbReference>
<gene>
    <name evidence="5" type="ORF">C2E25_06825</name>
</gene>
<dbReference type="PANTHER" id="PTHR47313">
    <property type="entry name" value="RIBOSOMAL RNA LARGE SUBUNIT METHYLTRANSFERASE K/L"/>
    <property type="match status" value="1"/>
</dbReference>
<evidence type="ECO:0000259" key="4">
    <source>
        <dbReference type="Pfam" id="PF22020"/>
    </source>
</evidence>
<dbReference type="GO" id="GO:0070043">
    <property type="term" value="F:rRNA (guanine-N7-)-methyltransferase activity"/>
    <property type="evidence" value="ECO:0007669"/>
    <property type="project" value="TreeGrafter"/>
</dbReference>
<keyword evidence="2" id="KW-0808">Transferase</keyword>
<dbReference type="PROSITE" id="PS01261">
    <property type="entry name" value="UPF0020"/>
    <property type="match status" value="1"/>
</dbReference>
<evidence type="ECO:0000313" key="5">
    <source>
        <dbReference type="EMBL" id="PNU20597.1"/>
    </source>
</evidence>
<organism evidence="5 6">
    <name type="scientific">Geothermobacter hydrogeniphilus</name>
    <dbReference type="NCBI Taxonomy" id="1969733"/>
    <lineage>
        <taxon>Bacteria</taxon>
        <taxon>Pseudomonadati</taxon>
        <taxon>Thermodesulfobacteriota</taxon>
        <taxon>Desulfuromonadia</taxon>
        <taxon>Desulfuromonadales</taxon>
        <taxon>Geothermobacteraceae</taxon>
        <taxon>Geothermobacter</taxon>
    </lineage>
</organism>
<evidence type="ECO:0000256" key="1">
    <source>
        <dbReference type="ARBA" id="ARBA00022603"/>
    </source>
</evidence>
<dbReference type="InterPro" id="IPR000241">
    <property type="entry name" value="RlmKL-like_Mtase"/>
</dbReference>
<keyword evidence="1" id="KW-0489">Methyltransferase</keyword>
<evidence type="ECO:0000259" key="3">
    <source>
        <dbReference type="Pfam" id="PF01170"/>
    </source>
</evidence>
<evidence type="ECO:0000256" key="2">
    <source>
        <dbReference type="ARBA" id="ARBA00022679"/>
    </source>
</evidence>
<dbReference type="GO" id="GO:0008990">
    <property type="term" value="F:rRNA (guanine-N2-)-methyltransferase activity"/>
    <property type="evidence" value="ECO:0007669"/>
    <property type="project" value="TreeGrafter"/>
</dbReference>
<dbReference type="CDD" id="cd11715">
    <property type="entry name" value="THUMP_AdoMetMT"/>
    <property type="match status" value="1"/>
</dbReference>
<dbReference type="Pfam" id="PF22020">
    <property type="entry name" value="RlmL_1st"/>
    <property type="match status" value="1"/>
</dbReference>
<proteinExistence type="predicted"/>
<dbReference type="GO" id="GO:0003676">
    <property type="term" value="F:nucleic acid binding"/>
    <property type="evidence" value="ECO:0007669"/>
    <property type="project" value="InterPro"/>
</dbReference>
<dbReference type="EMBL" id="PPFX01000011">
    <property type="protein sequence ID" value="PNU20597.1"/>
    <property type="molecule type" value="Genomic_DNA"/>
</dbReference>
<feature type="domain" description="RlmL ferredoxin-like" evidence="4">
    <location>
        <begin position="165"/>
        <end position="220"/>
    </location>
</feature>
<dbReference type="InterPro" id="IPR002052">
    <property type="entry name" value="DNA_methylase_N6_adenine_CS"/>
</dbReference>